<proteinExistence type="predicted"/>
<dbReference type="OrthoDB" id="4544517at2"/>
<evidence type="ECO:0000313" key="1">
    <source>
        <dbReference type="EMBL" id="MQY28221.1"/>
    </source>
</evidence>
<protein>
    <submittedName>
        <fullName evidence="1">Uncharacterized protein</fullName>
    </submittedName>
</protein>
<dbReference type="Proteomes" id="UP000431401">
    <property type="component" value="Unassembled WGS sequence"/>
</dbReference>
<dbReference type="AlphaFoldDB" id="A0A7K0DR63"/>
<gene>
    <name evidence="1" type="ORF">NRB56_38040</name>
</gene>
<reference evidence="1 2" key="1">
    <citation type="submission" date="2019-10" db="EMBL/GenBank/DDBJ databases">
        <title>Nocardia macrotermitis sp. nov. and Nocardia aurantia sp. nov., isolated from the gut of fungus growing-termite Macrotermes natalensis.</title>
        <authorList>
            <person name="Benndorf R."/>
            <person name="Schwitalla J."/>
            <person name="Martin K."/>
            <person name="De Beer W."/>
            <person name="Kaster A.-K."/>
            <person name="Vollmers J."/>
            <person name="Poulsen M."/>
            <person name="Beemelmanns C."/>
        </authorList>
    </citation>
    <scope>NUCLEOTIDE SEQUENCE [LARGE SCALE GENOMIC DNA]</scope>
    <source>
        <strain evidence="1 2">RB56</strain>
    </source>
</reference>
<evidence type="ECO:0000313" key="2">
    <source>
        <dbReference type="Proteomes" id="UP000431401"/>
    </source>
</evidence>
<sequence>MTAPSEVTVADTIRWLHDEGLVRLTGVGERSSAPVAAYTVAVATGEVSAYPSGGIGAEVQSFPADDLPYPNGTPRRLVVVGVTAQETVLVVDLSVAYTLAINAPRPEPVARAWLMQLLLNPDNTVSTNSGGLAVSAGERCRQTFIPGGSATLFTVDDRKPPATTVTLNPTTEGPDHLEVDSDGSGELYIGSRFWQLRLVLTVDDGGWALLTEQLESAAESA</sequence>
<accession>A0A7K0DR63</accession>
<organism evidence="1 2">
    <name type="scientific">Nocardia aurantia</name>
    <dbReference type="NCBI Taxonomy" id="2585199"/>
    <lineage>
        <taxon>Bacteria</taxon>
        <taxon>Bacillati</taxon>
        <taxon>Actinomycetota</taxon>
        <taxon>Actinomycetes</taxon>
        <taxon>Mycobacteriales</taxon>
        <taxon>Nocardiaceae</taxon>
        <taxon>Nocardia</taxon>
    </lineage>
</organism>
<dbReference type="RefSeq" id="WP_153344029.1">
    <property type="nucleotide sequence ID" value="NZ_WEGI01000008.1"/>
</dbReference>
<comment type="caution">
    <text evidence="1">The sequence shown here is derived from an EMBL/GenBank/DDBJ whole genome shotgun (WGS) entry which is preliminary data.</text>
</comment>
<keyword evidence="2" id="KW-1185">Reference proteome</keyword>
<dbReference type="EMBL" id="WEGI01000008">
    <property type="protein sequence ID" value="MQY28221.1"/>
    <property type="molecule type" value="Genomic_DNA"/>
</dbReference>
<name>A0A7K0DR63_9NOCA</name>